<dbReference type="InterPro" id="IPR043519">
    <property type="entry name" value="NT_sf"/>
</dbReference>
<comment type="caution">
    <text evidence="1">The sequence shown here is derived from an EMBL/GenBank/DDBJ whole genome shotgun (WGS) entry which is preliminary data.</text>
</comment>
<reference evidence="1 2" key="1">
    <citation type="submission" date="2024-01" db="EMBL/GenBank/DDBJ databases">
        <title>Sphingobacterium tenebrionis sp. nov., a novel endophyte isolated from tenebrio molitor intestines.</title>
        <authorList>
            <person name="Zhang C."/>
        </authorList>
    </citation>
    <scope>NUCLEOTIDE SEQUENCE [LARGE SCALE GENOMIC DNA]</scope>
    <source>
        <strain evidence="1 2">PU5-4</strain>
    </source>
</reference>
<dbReference type="Gene3D" id="1.20.120.330">
    <property type="entry name" value="Nucleotidyltransferases domain 2"/>
    <property type="match status" value="1"/>
</dbReference>
<accession>A0ABU8I8K6</accession>
<dbReference type="Proteomes" id="UP001363035">
    <property type="component" value="Unassembled WGS sequence"/>
</dbReference>
<evidence type="ECO:0000313" key="1">
    <source>
        <dbReference type="EMBL" id="MEI5985806.1"/>
    </source>
</evidence>
<sequence>MDFALADERIRAVLLNGSRANPRVNSDDLQDYDFLLLVEDLESFLIDRSWINKLGSLSLFQLPDEMELGKDLLSSKPSFTFLMMFKEGYRIDLTLFPLDRFNKEEPLDSLTEVWLDKDGVFQDVPAASDVDYHIKKPTSREFQEVANEFYWCSTNVVKGLKRGEILYAKDMLETVVRPMFWRMIEWQKACVYDFNINLGKSGKFAKRFLSEDEYKRILETYADADIKRNWESLKLMMELFRKYQEEVAQQLGFEFNKLEAVYAMEYFNTHNHK</sequence>
<protein>
    <submittedName>
        <fullName evidence="1">Aminoglycoside 6-adenylyltransferase</fullName>
    </submittedName>
</protein>
<dbReference type="RefSeq" id="WP_336557833.1">
    <property type="nucleotide sequence ID" value="NZ_JAYLLN010000034.1"/>
</dbReference>
<organism evidence="1 2">
    <name type="scientific">Sphingobacterium tenebrionis</name>
    <dbReference type="NCBI Taxonomy" id="3111775"/>
    <lineage>
        <taxon>Bacteria</taxon>
        <taxon>Pseudomonadati</taxon>
        <taxon>Bacteroidota</taxon>
        <taxon>Sphingobacteriia</taxon>
        <taxon>Sphingobacteriales</taxon>
        <taxon>Sphingobacteriaceae</taxon>
        <taxon>Sphingobacterium</taxon>
    </lineage>
</organism>
<evidence type="ECO:0000313" key="2">
    <source>
        <dbReference type="Proteomes" id="UP001363035"/>
    </source>
</evidence>
<dbReference type="EMBL" id="JAYLLN010000034">
    <property type="protein sequence ID" value="MEI5985806.1"/>
    <property type="molecule type" value="Genomic_DNA"/>
</dbReference>
<keyword evidence="2" id="KW-1185">Reference proteome</keyword>
<dbReference type="Pfam" id="PF04439">
    <property type="entry name" value="Adenyl_transf"/>
    <property type="match status" value="1"/>
</dbReference>
<dbReference type="SUPFAM" id="SSF81631">
    <property type="entry name" value="PAP/OAS1 substrate-binding domain"/>
    <property type="match status" value="1"/>
</dbReference>
<dbReference type="Gene3D" id="3.30.460.10">
    <property type="entry name" value="Beta Polymerase, domain 2"/>
    <property type="match status" value="1"/>
</dbReference>
<dbReference type="SUPFAM" id="SSF81301">
    <property type="entry name" value="Nucleotidyltransferase"/>
    <property type="match status" value="1"/>
</dbReference>
<dbReference type="InterPro" id="IPR007530">
    <property type="entry name" value="Aminoglycoside_adenylylTfrase"/>
</dbReference>
<name>A0ABU8I8K6_9SPHI</name>
<gene>
    <name evidence="1" type="ORF">VJ786_12940</name>
</gene>
<proteinExistence type="predicted"/>